<reference evidence="2 3" key="1">
    <citation type="journal article" date="2015" name="Genome Biol.">
        <title>Comparative genomics of Steinernema reveals deeply conserved gene regulatory networks.</title>
        <authorList>
            <person name="Dillman A.R."/>
            <person name="Macchietto M."/>
            <person name="Porter C.F."/>
            <person name="Rogers A."/>
            <person name="Williams B."/>
            <person name="Antoshechkin I."/>
            <person name="Lee M.M."/>
            <person name="Goodwin Z."/>
            <person name="Lu X."/>
            <person name="Lewis E.E."/>
            <person name="Goodrich-Blair H."/>
            <person name="Stock S.P."/>
            <person name="Adams B.J."/>
            <person name="Sternberg P.W."/>
            <person name="Mortazavi A."/>
        </authorList>
    </citation>
    <scope>NUCLEOTIDE SEQUENCE [LARGE SCALE GENOMIC DNA]</scope>
    <source>
        <strain evidence="2 3">ALL</strain>
    </source>
</reference>
<evidence type="ECO:0000313" key="3">
    <source>
        <dbReference type="Proteomes" id="UP000298663"/>
    </source>
</evidence>
<proteinExistence type="predicted"/>
<gene>
    <name evidence="2" type="ORF">L596_000115</name>
</gene>
<evidence type="ECO:0000256" key="1">
    <source>
        <dbReference type="SAM" id="SignalP"/>
    </source>
</evidence>
<feature type="chain" id="PRO_5020603421" evidence="1">
    <location>
        <begin position="24"/>
        <end position="116"/>
    </location>
</feature>
<sequence>MCIMKIFVFTSLLTVLTTSAVRSKRFWNPWPEGDYCIIMGSQGICPPGFTAGSIALAVPIEVNVMHKTLEEINQNPQQEDLVELGQIGGINLSARYYDNVYQLKISACCQKAENLN</sequence>
<reference evidence="2 3" key="2">
    <citation type="journal article" date="2019" name="G3 (Bethesda)">
        <title>Hybrid Assembly of the Genome of the Entomopathogenic Nematode Steinernema carpocapsae Identifies the X-Chromosome.</title>
        <authorList>
            <person name="Serra L."/>
            <person name="Macchietto M."/>
            <person name="Macias-Munoz A."/>
            <person name="McGill C.J."/>
            <person name="Rodriguez I.M."/>
            <person name="Rodriguez B."/>
            <person name="Murad R."/>
            <person name="Mortazavi A."/>
        </authorList>
    </citation>
    <scope>NUCLEOTIDE SEQUENCE [LARGE SCALE GENOMIC DNA]</scope>
    <source>
        <strain evidence="2 3">ALL</strain>
    </source>
</reference>
<dbReference type="Proteomes" id="UP000298663">
    <property type="component" value="Unassembled WGS sequence"/>
</dbReference>
<evidence type="ECO:0000313" key="2">
    <source>
        <dbReference type="EMBL" id="TMS32248.1"/>
    </source>
</evidence>
<keyword evidence="3" id="KW-1185">Reference proteome</keyword>
<accession>A0A4U8ULD2</accession>
<dbReference type="EMBL" id="AZBU02000001">
    <property type="protein sequence ID" value="TMS32248.1"/>
    <property type="molecule type" value="Genomic_DNA"/>
</dbReference>
<dbReference type="OrthoDB" id="5865021at2759"/>
<organism evidence="2 3">
    <name type="scientific">Steinernema carpocapsae</name>
    <name type="common">Entomopathogenic nematode</name>
    <dbReference type="NCBI Taxonomy" id="34508"/>
    <lineage>
        <taxon>Eukaryota</taxon>
        <taxon>Metazoa</taxon>
        <taxon>Ecdysozoa</taxon>
        <taxon>Nematoda</taxon>
        <taxon>Chromadorea</taxon>
        <taxon>Rhabditida</taxon>
        <taxon>Tylenchina</taxon>
        <taxon>Panagrolaimomorpha</taxon>
        <taxon>Strongyloidoidea</taxon>
        <taxon>Steinernematidae</taxon>
        <taxon>Steinernema</taxon>
    </lineage>
</organism>
<protein>
    <submittedName>
        <fullName evidence="2">Uncharacterized protein</fullName>
    </submittedName>
</protein>
<comment type="caution">
    <text evidence="2">The sequence shown here is derived from an EMBL/GenBank/DDBJ whole genome shotgun (WGS) entry which is preliminary data.</text>
</comment>
<feature type="signal peptide" evidence="1">
    <location>
        <begin position="1"/>
        <end position="23"/>
    </location>
</feature>
<name>A0A4U8ULD2_STECR</name>
<dbReference type="AlphaFoldDB" id="A0A4U8ULD2"/>
<keyword evidence="1" id="KW-0732">Signal</keyword>